<proteinExistence type="inferred from homology"/>
<sequence>MLTEIITKILFLVAVIDPLGSVPVYLEATKQLDQKHKTKVAIRASIVAFFILLFFIVVGQIILEGMEVTLDAFQISGGVILFLFALTMIFGDGKPESEKMMISDYKHVTIFPVAIPSIASPGAIMAVVLLTDNHLYTIDQQAITTVLVMVVVAITMLILLGANFVQKRIGEYGITVISKIMGLILASYAVQSILSGLRGFFTILE</sequence>
<evidence type="ECO:0000313" key="8">
    <source>
        <dbReference type="EMBL" id="KPM49105.1"/>
    </source>
</evidence>
<evidence type="ECO:0000313" key="9">
    <source>
        <dbReference type="Proteomes" id="UP000050454"/>
    </source>
</evidence>
<reference evidence="8 9" key="1">
    <citation type="submission" date="2015-07" db="EMBL/GenBank/DDBJ databases">
        <title>The draft genome sequence of Leadbetterella sp. JN14-9.</title>
        <authorList>
            <person name="Liu Y."/>
            <person name="Du J."/>
            <person name="Shao Z."/>
        </authorList>
    </citation>
    <scope>NUCLEOTIDE SEQUENCE [LARGE SCALE GENOMIC DNA]</scope>
    <source>
        <strain evidence="8 9">JN14-9</strain>
    </source>
</reference>
<feature type="transmembrane region" description="Helical" evidence="7">
    <location>
        <begin position="142"/>
        <end position="165"/>
    </location>
</feature>
<organism evidence="8 9">
    <name type="scientific">Jiulongibacter sediminis</name>
    <dbReference type="NCBI Taxonomy" id="1605367"/>
    <lineage>
        <taxon>Bacteria</taxon>
        <taxon>Pseudomonadati</taxon>
        <taxon>Bacteroidota</taxon>
        <taxon>Cytophagia</taxon>
        <taxon>Cytophagales</taxon>
        <taxon>Leadbetterellaceae</taxon>
        <taxon>Jiulongibacter</taxon>
    </lineage>
</organism>
<evidence type="ECO:0000256" key="1">
    <source>
        <dbReference type="ARBA" id="ARBA00004651"/>
    </source>
</evidence>
<feature type="transmembrane region" description="Helical" evidence="7">
    <location>
        <begin position="40"/>
        <end position="63"/>
    </location>
</feature>
<comment type="similarity">
    <text evidence="2 7">Belongs to the UPF0056 (MarC) family.</text>
</comment>
<evidence type="ECO:0000256" key="6">
    <source>
        <dbReference type="ARBA" id="ARBA00023136"/>
    </source>
</evidence>
<dbReference type="Proteomes" id="UP000050454">
    <property type="component" value="Unassembled WGS sequence"/>
</dbReference>
<accession>A0A0P7BVX4</accession>
<keyword evidence="9" id="KW-1185">Reference proteome</keyword>
<feature type="transmembrane region" description="Helical" evidence="7">
    <location>
        <begin position="6"/>
        <end position="28"/>
    </location>
</feature>
<feature type="transmembrane region" description="Helical" evidence="7">
    <location>
        <begin position="69"/>
        <end position="90"/>
    </location>
</feature>
<dbReference type="PATRIC" id="fig|1605367.3.peg.1353"/>
<keyword evidence="5 7" id="KW-1133">Transmembrane helix</keyword>
<dbReference type="EMBL" id="LGTQ01000005">
    <property type="protein sequence ID" value="KPM49105.1"/>
    <property type="molecule type" value="Genomic_DNA"/>
</dbReference>
<dbReference type="GO" id="GO:0005886">
    <property type="term" value="C:plasma membrane"/>
    <property type="evidence" value="ECO:0007669"/>
    <property type="project" value="UniProtKB-SubCell"/>
</dbReference>
<feature type="transmembrane region" description="Helical" evidence="7">
    <location>
        <begin position="172"/>
        <end position="190"/>
    </location>
</feature>
<keyword evidence="4 7" id="KW-0812">Transmembrane</keyword>
<dbReference type="PANTHER" id="PTHR33508:SF1">
    <property type="entry name" value="UPF0056 MEMBRANE PROTEIN YHCE"/>
    <property type="match status" value="1"/>
</dbReference>
<dbReference type="AlphaFoldDB" id="A0A0P7BVX4"/>
<dbReference type="InterPro" id="IPR002771">
    <property type="entry name" value="Multi_antbiot-R_MarC"/>
</dbReference>
<dbReference type="OrthoDB" id="21094at2"/>
<feature type="transmembrane region" description="Helical" evidence="7">
    <location>
        <begin position="110"/>
        <end position="130"/>
    </location>
</feature>
<dbReference type="RefSeq" id="WP_055142975.1">
    <property type="nucleotide sequence ID" value="NZ_CAKZPM010000010.1"/>
</dbReference>
<gene>
    <name evidence="8" type="ORF">AFM12_00165</name>
</gene>
<evidence type="ECO:0000256" key="4">
    <source>
        <dbReference type="ARBA" id="ARBA00022692"/>
    </source>
</evidence>
<dbReference type="NCBIfam" id="TIGR00427">
    <property type="entry name" value="NAAT family transporter"/>
    <property type="match status" value="1"/>
</dbReference>
<dbReference type="PANTHER" id="PTHR33508">
    <property type="entry name" value="UPF0056 MEMBRANE PROTEIN YHCE"/>
    <property type="match status" value="1"/>
</dbReference>
<keyword evidence="6 7" id="KW-0472">Membrane</keyword>
<comment type="caution">
    <text evidence="8">The sequence shown here is derived from an EMBL/GenBank/DDBJ whole genome shotgun (WGS) entry which is preliminary data.</text>
</comment>
<protein>
    <recommendedName>
        <fullName evidence="7">UPF0056 membrane protein</fullName>
    </recommendedName>
</protein>
<name>A0A0P7BVX4_9BACT</name>
<evidence type="ECO:0000256" key="5">
    <source>
        <dbReference type="ARBA" id="ARBA00022989"/>
    </source>
</evidence>
<comment type="subcellular location">
    <subcellularLocation>
        <location evidence="1 7">Cell membrane</location>
        <topology evidence="1 7">Multi-pass membrane protein</topology>
    </subcellularLocation>
</comment>
<dbReference type="Pfam" id="PF01914">
    <property type="entry name" value="MarC"/>
    <property type="match status" value="1"/>
</dbReference>
<keyword evidence="3" id="KW-1003">Cell membrane</keyword>
<evidence type="ECO:0000256" key="7">
    <source>
        <dbReference type="RuleBase" id="RU362048"/>
    </source>
</evidence>
<evidence type="ECO:0000256" key="3">
    <source>
        <dbReference type="ARBA" id="ARBA00022475"/>
    </source>
</evidence>
<evidence type="ECO:0000256" key="2">
    <source>
        <dbReference type="ARBA" id="ARBA00009784"/>
    </source>
</evidence>
<dbReference type="STRING" id="1605367.AFM12_00165"/>